<proteinExistence type="predicted"/>
<dbReference type="InterPro" id="IPR013098">
    <property type="entry name" value="Ig_I-set"/>
</dbReference>
<name>A0A974DZG7_XENLA</name>
<feature type="non-terminal residue" evidence="2">
    <location>
        <position position="1"/>
    </location>
</feature>
<dbReference type="InterPro" id="IPR036179">
    <property type="entry name" value="Ig-like_dom_sf"/>
</dbReference>
<protein>
    <recommendedName>
        <fullName evidence="1">Immunoglobulin I-set domain-containing protein</fullName>
    </recommendedName>
</protein>
<gene>
    <name evidence="2" type="ORF">XELAEV_1800603116mg</name>
</gene>
<evidence type="ECO:0000313" key="3">
    <source>
        <dbReference type="Proteomes" id="UP000694892"/>
    </source>
</evidence>
<dbReference type="OMA" id="KPHTEYA"/>
<dbReference type="SUPFAM" id="SSF48726">
    <property type="entry name" value="Immunoglobulin"/>
    <property type="match status" value="1"/>
</dbReference>
<dbReference type="InterPro" id="IPR013783">
    <property type="entry name" value="Ig-like_fold"/>
</dbReference>
<evidence type="ECO:0000313" key="2">
    <source>
        <dbReference type="EMBL" id="OCU00271.1"/>
    </source>
</evidence>
<dbReference type="Proteomes" id="UP000694892">
    <property type="component" value="Chromosome 1L"/>
</dbReference>
<feature type="non-terminal residue" evidence="2">
    <location>
        <position position="36"/>
    </location>
</feature>
<dbReference type="EMBL" id="CM004466">
    <property type="protein sequence ID" value="OCU00271.1"/>
    <property type="molecule type" value="Genomic_DNA"/>
</dbReference>
<dbReference type="Pfam" id="PF07679">
    <property type="entry name" value="I-set"/>
    <property type="match status" value="1"/>
</dbReference>
<organism evidence="2 3">
    <name type="scientific">Xenopus laevis</name>
    <name type="common">African clawed frog</name>
    <dbReference type="NCBI Taxonomy" id="8355"/>
    <lineage>
        <taxon>Eukaryota</taxon>
        <taxon>Metazoa</taxon>
        <taxon>Chordata</taxon>
        <taxon>Craniata</taxon>
        <taxon>Vertebrata</taxon>
        <taxon>Euteleostomi</taxon>
        <taxon>Amphibia</taxon>
        <taxon>Batrachia</taxon>
        <taxon>Anura</taxon>
        <taxon>Pipoidea</taxon>
        <taxon>Pipidae</taxon>
        <taxon>Xenopodinae</taxon>
        <taxon>Xenopus</taxon>
        <taxon>Xenopus</taxon>
    </lineage>
</organism>
<feature type="domain" description="Immunoglobulin I-set" evidence="1">
    <location>
        <begin position="2"/>
        <end position="27"/>
    </location>
</feature>
<accession>A0A974DZG7</accession>
<evidence type="ECO:0000259" key="1">
    <source>
        <dbReference type="Pfam" id="PF07679"/>
    </source>
</evidence>
<reference evidence="3" key="1">
    <citation type="journal article" date="2016" name="Nature">
        <title>Genome evolution in the allotetraploid frog Xenopus laevis.</title>
        <authorList>
            <person name="Session A.M."/>
            <person name="Uno Y."/>
            <person name="Kwon T."/>
            <person name="Chapman J.A."/>
            <person name="Toyoda A."/>
            <person name="Takahashi S."/>
            <person name="Fukui A."/>
            <person name="Hikosaka A."/>
            <person name="Suzuki A."/>
            <person name="Kondo M."/>
            <person name="van Heeringen S.J."/>
            <person name="Quigley I."/>
            <person name="Heinz S."/>
            <person name="Ogino H."/>
            <person name="Ochi H."/>
            <person name="Hellsten U."/>
            <person name="Lyons J.B."/>
            <person name="Simakov O."/>
            <person name="Putnam N."/>
            <person name="Stites J."/>
            <person name="Kuroki Y."/>
            <person name="Tanaka T."/>
            <person name="Michiue T."/>
            <person name="Watanabe M."/>
            <person name="Bogdanovic O."/>
            <person name="Lister R."/>
            <person name="Georgiou G."/>
            <person name="Paranjpe S.S."/>
            <person name="van Kruijsbergen I."/>
            <person name="Shu S."/>
            <person name="Carlson J."/>
            <person name="Kinoshita T."/>
            <person name="Ohta Y."/>
            <person name="Mawaribuchi S."/>
            <person name="Jenkins J."/>
            <person name="Grimwood J."/>
            <person name="Schmutz J."/>
            <person name="Mitros T."/>
            <person name="Mozaffari S.V."/>
            <person name="Suzuki Y."/>
            <person name="Haramoto Y."/>
            <person name="Yamamoto T.S."/>
            <person name="Takagi C."/>
            <person name="Heald R."/>
            <person name="Miller K."/>
            <person name="Haudenschild C."/>
            <person name="Kitzman J."/>
            <person name="Nakayama T."/>
            <person name="Izutsu Y."/>
            <person name="Robert J."/>
            <person name="Fortriede J."/>
            <person name="Burns K."/>
            <person name="Lotay V."/>
            <person name="Karimi K."/>
            <person name="Yasuoka Y."/>
            <person name="Dichmann D.S."/>
            <person name="Flajnik M.F."/>
            <person name="Houston D.W."/>
            <person name="Shendure J."/>
            <person name="DuPasquier L."/>
            <person name="Vize P.D."/>
            <person name="Zorn A.M."/>
            <person name="Ito M."/>
            <person name="Marcotte E.M."/>
            <person name="Wallingford J.B."/>
            <person name="Ito Y."/>
            <person name="Asashima M."/>
            <person name="Ueno N."/>
            <person name="Matsuda Y."/>
            <person name="Veenstra G.J."/>
            <person name="Fujiyama A."/>
            <person name="Harland R.M."/>
            <person name="Taira M."/>
            <person name="Rokhsar D.S."/>
        </authorList>
    </citation>
    <scope>NUCLEOTIDE SEQUENCE [LARGE SCALE GENOMIC DNA]</scope>
    <source>
        <strain evidence="3">J</strain>
    </source>
</reference>
<sequence>ALQIENSEETDQGKYECVATNSAGVRYSSPANLYVR</sequence>
<dbReference type="Gene3D" id="2.60.40.10">
    <property type="entry name" value="Immunoglobulins"/>
    <property type="match status" value="1"/>
</dbReference>
<dbReference type="AlphaFoldDB" id="A0A974DZG7"/>